<sequence>MLVLIKAILTDEAASYNQGDREAGLIRDPLIILSHAMRGLNLTLRSGKAMLPDQYAWKSRRVICSAPSVFYYYQPDESPNDERFLQLSAPEFKIYNWDDIYHYFTQVTDLAVRLESDPNADAYMNRSAIENHFANKDNENSVNKLIEEINHHLFAWQMSEGMKQIIRDYMQTANRTNPDALRALLIQIVMSPEFSTQG</sequence>
<reference evidence="1 2" key="2">
    <citation type="submission" date="2015-01" db="EMBL/GenBank/DDBJ databases">
        <authorList>
            <consortium name="NBRP consortium"/>
            <person name="Sawabe T."/>
            <person name="Meirelles P."/>
            <person name="Feng G."/>
            <person name="Sayaka M."/>
            <person name="Hattori M."/>
            <person name="Ohkuma M."/>
        </authorList>
    </citation>
    <scope>NUCLEOTIDE SEQUENCE [LARGE SCALE GENOMIC DNA]</scope>
    <source>
        <strain evidence="2">JCM 19241</strain>
    </source>
</reference>
<evidence type="ECO:0000313" key="1">
    <source>
        <dbReference type="EMBL" id="GAM75976.1"/>
    </source>
</evidence>
<gene>
    <name evidence="1" type="ORF">JCM19241_274</name>
</gene>
<dbReference type="STRING" id="1481914.JCM19241_274"/>
<reference evidence="1 2" key="1">
    <citation type="submission" date="2015-01" db="EMBL/GenBank/DDBJ databases">
        <title>Vibrio sp. C94 JCM 19241 whole genome shotgun sequence.</title>
        <authorList>
            <person name="Sawabe T."/>
            <person name="Meirelles P."/>
            <person name="Feng G."/>
            <person name="Sayaka M."/>
            <person name="Hattori M."/>
            <person name="Ohkuma M."/>
        </authorList>
    </citation>
    <scope>NUCLEOTIDE SEQUENCE [LARGE SCALE GENOMIC DNA]</scope>
    <source>
        <strain evidence="2">JCM 19241</strain>
    </source>
</reference>
<comment type="caution">
    <text evidence="1">The sequence shown here is derived from an EMBL/GenBank/DDBJ whole genome shotgun (WGS) entry which is preliminary data.</text>
</comment>
<dbReference type="EMBL" id="BBSC01000005">
    <property type="protein sequence ID" value="GAM75976.1"/>
    <property type="molecule type" value="Genomic_DNA"/>
</dbReference>
<dbReference type="Proteomes" id="UP000031666">
    <property type="component" value="Unassembled WGS sequence"/>
</dbReference>
<dbReference type="AlphaFoldDB" id="A0A0B8QBD4"/>
<evidence type="ECO:0000313" key="2">
    <source>
        <dbReference type="Proteomes" id="UP000031666"/>
    </source>
</evidence>
<organism evidence="1 2">
    <name type="scientific">Vibrio ishigakensis</name>
    <dbReference type="NCBI Taxonomy" id="1481914"/>
    <lineage>
        <taxon>Bacteria</taxon>
        <taxon>Pseudomonadati</taxon>
        <taxon>Pseudomonadota</taxon>
        <taxon>Gammaproteobacteria</taxon>
        <taxon>Vibrionales</taxon>
        <taxon>Vibrionaceae</taxon>
        <taxon>Vibrio</taxon>
    </lineage>
</organism>
<name>A0A0B8QBD4_9VIBR</name>
<accession>A0A0B8QBD4</accession>
<proteinExistence type="predicted"/>
<protein>
    <submittedName>
        <fullName evidence="1">Uncharacterized protein</fullName>
    </submittedName>
</protein>